<dbReference type="Proteomes" id="UP000004208">
    <property type="component" value="Unassembled WGS sequence"/>
</dbReference>
<feature type="transmembrane region" description="Helical" evidence="8">
    <location>
        <begin position="253"/>
        <end position="270"/>
    </location>
</feature>
<feature type="transmembrane region" description="Helical" evidence="8">
    <location>
        <begin position="6"/>
        <end position="31"/>
    </location>
</feature>
<evidence type="ECO:0000256" key="8">
    <source>
        <dbReference type="RuleBase" id="RU363041"/>
    </source>
</evidence>
<name>D7WF93_9CORY</name>
<dbReference type="RefSeq" id="WP_005291493.1">
    <property type="nucleotide sequence ID" value="NZ_CM000961.1"/>
</dbReference>
<reference evidence="9" key="1">
    <citation type="submission" date="2010-06" db="EMBL/GenBank/DDBJ databases">
        <authorList>
            <person name="Muzny D."/>
            <person name="Qin X."/>
            <person name="Buhay C."/>
            <person name="Dugan-Rocha S."/>
            <person name="Ding Y."/>
            <person name="Chen G."/>
            <person name="Hawes A."/>
            <person name="Holder M."/>
            <person name="Jhangiani S."/>
            <person name="Johnson A."/>
            <person name="Khan Z."/>
            <person name="Li Z."/>
            <person name="Liu W."/>
            <person name="Liu X."/>
            <person name="Perez L."/>
            <person name="Shen H."/>
            <person name="Wang Q."/>
            <person name="Watt J."/>
            <person name="Xi L."/>
            <person name="Xin Y."/>
            <person name="Zhou J."/>
            <person name="Deng J."/>
            <person name="Jiang H."/>
            <person name="Liu Y."/>
            <person name="Qu J."/>
            <person name="Song X.-Z."/>
            <person name="Zhang L."/>
            <person name="Villasana D."/>
            <person name="Johnson A."/>
            <person name="Liu J."/>
            <person name="Liyanage D."/>
            <person name="Lorensuhewa L."/>
            <person name="Robinson T."/>
            <person name="Song A."/>
            <person name="Song B.-B."/>
            <person name="Dinh H."/>
            <person name="Thornton R."/>
            <person name="Coyle M."/>
            <person name="Francisco L."/>
            <person name="Jackson L."/>
            <person name="Javaid M."/>
            <person name="Korchina V."/>
            <person name="Kovar C."/>
            <person name="Mata R."/>
            <person name="Mathew T."/>
            <person name="Ngo R."/>
            <person name="Nguyen L."/>
            <person name="Nguyen N."/>
            <person name="Okwuonu G."/>
            <person name="Ongeri F."/>
            <person name="Pham C."/>
            <person name="Simmons D."/>
            <person name="Wilczek-Boney K."/>
            <person name="Hale W."/>
            <person name="Jakkamsetti A."/>
            <person name="Pham P."/>
            <person name="Ruth R."/>
            <person name="San Lucas F."/>
            <person name="Warren J."/>
            <person name="Zhang J."/>
            <person name="Zhao Z."/>
            <person name="Zhou C."/>
            <person name="Zhu D."/>
            <person name="Lee S."/>
            <person name="Bess C."/>
            <person name="Blankenburg K."/>
            <person name="Forbes L."/>
            <person name="Fu Q."/>
            <person name="Gubbala S."/>
            <person name="Hirani K."/>
            <person name="Jayaseelan J.C."/>
            <person name="Lara F."/>
            <person name="Munidasa M."/>
            <person name="Palculict T."/>
            <person name="Patil S."/>
            <person name="Pu L.-L."/>
            <person name="Saada N."/>
            <person name="Tang L."/>
            <person name="Weissenberger G."/>
            <person name="Zhu Y."/>
            <person name="Hemphill L."/>
            <person name="Shang Y."/>
            <person name="Youmans B."/>
            <person name="Ayvaz T."/>
            <person name="Ross M."/>
            <person name="Santibanez J."/>
            <person name="Aqrawi P."/>
            <person name="Gross S."/>
            <person name="Joshi V."/>
            <person name="Fowler G."/>
            <person name="Nazareth L."/>
            <person name="Reid J."/>
            <person name="Worley K."/>
            <person name="Petrosino J."/>
            <person name="Highlander S."/>
            <person name="Gibbs R."/>
        </authorList>
    </citation>
    <scope>NUCLEOTIDE SEQUENCE [LARGE SCALE GENOMIC DNA]</scope>
    <source>
        <strain evidence="9">ATCC 33030</strain>
    </source>
</reference>
<feature type="transmembrane region" description="Helical" evidence="8">
    <location>
        <begin position="102"/>
        <end position="121"/>
    </location>
</feature>
<feature type="transmembrane region" description="Helical" evidence="8">
    <location>
        <begin position="199"/>
        <end position="219"/>
    </location>
</feature>
<dbReference type="PANTHER" id="PTHR30269:SF0">
    <property type="entry name" value="MEMBRANE TRANSPORTER PROTEIN YFCA-RELATED"/>
    <property type="match status" value="1"/>
</dbReference>
<feature type="transmembrane region" description="Helical" evidence="8">
    <location>
        <begin position="73"/>
        <end position="95"/>
    </location>
</feature>
<evidence type="ECO:0000256" key="7">
    <source>
        <dbReference type="ARBA" id="ARBA00023136"/>
    </source>
</evidence>
<dbReference type="eggNOG" id="COG0730">
    <property type="taxonomic scope" value="Bacteria"/>
</dbReference>
<evidence type="ECO:0000256" key="5">
    <source>
        <dbReference type="ARBA" id="ARBA00022692"/>
    </source>
</evidence>
<gene>
    <name evidence="9" type="ORF">HMPREF0291_12185</name>
</gene>
<organism evidence="9 10">
    <name type="scientific">Corynebacterium genitalium ATCC 33030</name>
    <dbReference type="NCBI Taxonomy" id="585529"/>
    <lineage>
        <taxon>Bacteria</taxon>
        <taxon>Bacillati</taxon>
        <taxon>Actinomycetota</taxon>
        <taxon>Actinomycetes</taxon>
        <taxon>Mycobacteriales</taxon>
        <taxon>Corynebacteriaceae</taxon>
        <taxon>Corynebacterium</taxon>
    </lineage>
</organism>
<feature type="transmembrane region" description="Helical" evidence="8">
    <location>
        <begin position="165"/>
        <end position="187"/>
    </location>
</feature>
<keyword evidence="7 8" id="KW-0472">Membrane</keyword>
<comment type="caution">
    <text evidence="9">The sequence shown here is derived from an EMBL/GenBank/DDBJ whole genome shotgun (WGS) entry which is preliminary data.</text>
</comment>
<feature type="transmembrane region" description="Helical" evidence="8">
    <location>
        <begin position="225"/>
        <end position="246"/>
    </location>
</feature>
<accession>D7WF93</accession>
<sequence length="271" mass="28687">MDVLPSILLFVMGIMAGIINSAVGSGSLLTLPVLLAMGVPPGVAVRTNTIGLMFASFGSAWGFRHETKREMPWLRPLIIMTIIGAASGSLLLLFTPTRALDFVIPILIVVALLLVVFQQRIVDTLARVGKDSETRNAEVQAESDEPVGEAYKKPGLVGAMGLASVYGGFFTAAQGIIYLAVMGVGTGRSFKDVNPVKNFLSMIVNTVAALVYLIAYLFFGAEVLWLGVLILAAGGVIGGLVGARIAKRVSNRFLKGVIVVVAVIALIRQFI</sequence>
<keyword evidence="10" id="KW-1185">Reference proteome</keyword>
<evidence type="ECO:0000256" key="4">
    <source>
        <dbReference type="ARBA" id="ARBA00022475"/>
    </source>
</evidence>
<dbReference type="EMBL" id="ACLJ02000003">
    <property type="protein sequence ID" value="EFK54527.1"/>
    <property type="molecule type" value="Genomic_DNA"/>
</dbReference>
<dbReference type="STRING" id="585529.HMPREF0291_12185"/>
<comment type="subcellular location">
    <subcellularLocation>
        <location evidence="1 8">Cell membrane</location>
        <topology evidence="1 8">Multi-pass membrane protein</topology>
    </subcellularLocation>
</comment>
<evidence type="ECO:0000256" key="1">
    <source>
        <dbReference type="ARBA" id="ARBA00004651"/>
    </source>
</evidence>
<dbReference type="OrthoDB" id="3782574at2"/>
<keyword evidence="5 8" id="KW-0812">Transmembrane</keyword>
<keyword evidence="3" id="KW-0813">Transport</keyword>
<evidence type="ECO:0000256" key="2">
    <source>
        <dbReference type="ARBA" id="ARBA00009142"/>
    </source>
</evidence>
<protein>
    <recommendedName>
        <fullName evidence="8">Probable membrane transporter protein</fullName>
    </recommendedName>
</protein>
<dbReference type="GO" id="GO:0005886">
    <property type="term" value="C:plasma membrane"/>
    <property type="evidence" value="ECO:0007669"/>
    <property type="project" value="UniProtKB-SubCell"/>
</dbReference>
<evidence type="ECO:0000313" key="10">
    <source>
        <dbReference type="Proteomes" id="UP000004208"/>
    </source>
</evidence>
<evidence type="ECO:0000256" key="3">
    <source>
        <dbReference type="ARBA" id="ARBA00022448"/>
    </source>
</evidence>
<dbReference type="PANTHER" id="PTHR30269">
    <property type="entry name" value="TRANSMEMBRANE PROTEIN YFCA"/>
    <property type="match status" value="1"/>
</dbReference>
<evidence type="ECO:0000256" key="6">
    <source>
        <dbReference type="ARBA" id="ARBA00022989"/>
    </source>
</evidence>
<dbReference type="InterPro" id="IPR002781">
    <property type="entry name" value="TM_pro_TauE-like"/>
</dbReference>
<dbReference type="AlphaFoldDB" id="D7WF93"/>
<keyword evidence="6 8" id="KW-1133">Transmembrane helix</keyword>
<dbReference type="InterPro" id="IPR052017">
    <property type="entry name" value="TSUP"/>
</dbReference>
<dbReference type="Pfam" id="PF01925">
    <property type="entry name" value="TauE"/>
    <property type="match status" value="1"/>
</dbReference>
<dbReference type="HOGENOM" id="CLU_045498_7_0_11"/>
<evidence type="ECO:0000313" key="9">
    <source>
        <dbReference type="EMBL" id="EFK54527.1"/>
    </source>
</evidence>
<keyword evidence="4 8" id="KW-1003">Cell membrane</keyword>
<proteinExistence type="inferred from homology"/>
<comment type="similarity">
    <text evidence="2 8">Belongs to the 4-toluene sulfonate uptake permease (TSUP) (TC 2.A.102) family.</text>
</comment>